<dbReference type="Proteomes" id="UP000256329">
    <property type="component" value="Unassembled WGS sequence"/>
</dbReference>
<evidence type="ECO:0000256" key="1">
    <source>
        <dbReference type="SAM" id="MobiDB-lite"/>
    </source>
</evidence>
<evidence type="ECO:0000313" key="3">
    <source>
        <dbReference type="EMBL" id="RDV81264.1"/>
    </source>
</evidence>
<feature type="transmembrane region" description="Helical" evidence="2">
    <location>
        <begin position="330"/>
        <end position="349"/>
    </location>
</feature>
<comment type="caution">
    <text evidence="3">The sequence shown here is derived from an EMBL/GenBank/DDBJ whole genome shotgun (WGS) entry which is preliminary data.</text>
</comment>
<feature type="transmembrane region" description="Helical" evidence="2">
    <location>
        <begin position="361"/>
        <end position="385"/>
    </location>
</feature>
<keyword evidence="4" id="KW-1185">Reference proteome</keyword>
<feature type="region of interest" description="Disordered" evidence="1">
    <location>
        <begin position="406"/>
        <end position="431"/>
    </location>
</feature>
<dbReference type="AlphaFoldDB" id="A0A3D8P3P3"/>
<accession>A0A3D8P3P3</accession>
<name>A0A3D8P3P3_9THEO</name>
<keyword evidence="2" id="KW-0812">Transmembrane</keyword>
<evidence type="ECO:0000313" key="4">
    <source>
        <dbReference type="Proteomes" id="UP000256329"/>
    </source>
</evidence>
<proteinExistence type="predicted"/>
<protein>
    <submittedName>
        <fullName evidence="3">Uncharacterized protein</fullName>
    </submittedName>
</protein>
<evidence type="ECO:0000256" key="2">
    <source>
        <dbReference type="SAM" id="Phobius"/>
    </source>
</evidence>
<organism evidence="3 4">
    <name type="scientific">Ammonifex thiophilus</name>
    <dbReference type="NCBI Taxonomy" id="444093"/>
    <lineage>
        <taxon>Bacteria</taxon>
        <taxon>Bacillati</taxon>
        <taxon>Bacillota</taxon>
        <taxon>Clostridia</taxon>
        <taxon>Thermoanaerobacterales</taxon>
        <taxon>Thermoanaerobacteraceae</taxon>
        <taxon>Ammonifex</taxon>
    </lineage>
</organism>
<dbReference type="EMBL" id="QSLN01000020">
    <property type="protein sequence ID" value="RDV81264.1"/>
    <property type="molecule type" value="Genomic_DNA"/>
</dbReference>
<keyword evidence="2" id="KW-1133">Transmembrane helix</keyword>
<keyword evidence="2" id="KW-0472">Membrane</keyword>
<gene>
    <name evidence="3" type="ORF">DXX99_09495</name>
</gene>
<reference evidence="3 4" key="1">
    <citation type="submission" date="2018-08" db="EMBL/GenBank/DDBJ databases">
        <title>Form III RuBisCO-mediated autotrophy in Thermodesulfobium bacteria.</title>
        <authorList>
            <person name="Toshchakov S.V."/>
            <person name="Kublanov I.V."/>
            <person name="Frolov E."/>
            <person name="Bonch-Osmolovskaya E.A."/>
            <person name="Tourova T.P."/>
            <person name="Chernych N.A."/>
            <person name="Lebedinsky A.V."/>
        </authorList>
    </citation>
    <scope>NUCLEOTIDE SEQUENCE [LARGE SCALE GENOMIC DNA]</scope>
    <source>
        <strain evidence="3 4">SR</strain>
    </source>
</reference>
<sequence length="431" mass="50857">MEALSCFPPEKVYLKCPKHLELSPARKPDRKRQLGLLMSWQVTRWRWNFEQSDTIPQEFGFYTQQTRFEKVSLLLFSTGVGFLLLDVKPMEGIVSRRFSRRFAVLDEMPSGPKAARVDYPDGAKKLLQEVIENNLLGFLPAEIRDKGSYVSGEAKLYRYHFCCVETEEERDRLWEKHRTNTRVIPEEGKFQAGSAWGYFTKEEAFILACNLRDGSPSYEDLKRYWRTFYFDVFLHAFYHRLSLLRFSVELSRIDELLAHTDKVERLHRRFLEFTNKAWFGHLTQAEYGNLIWKCCKKVMETEQLYEEVKTQLQELDEYLERKWREQREKLVHLLSCVGFSLSVVVTLFSTNLLTVRSWKVLHWWEALVFMIAVVLVAYLVIWWYLRRSLEKKLSLSPSGRRRRVRTVPGRDVDSGGLTSNGCKGEGKSAFY</sequence>